<reference evidence="1 2" key="1">
    <citation type="journal article" date="2023" name="Science">
        <title>Complex scaffold remodeling in plant triterpene biosynthesis.</title>
        <authorList>
            <person name="De La Pena R."/>
            <person name="Hodgson H."/>
            <person name="Liu J.C."/>
            <person name="Stephenson M.J."/>
            <person name="Martin A.C."/>
            <person name="Owen C."/>
            <person name="Harkess A."/>
            <person name="Leebens-Mack J."/>
            <person name="Jimenez L.E."/>
            <person name="Osbourn A."/>
            <person name="Sattely E.S."/>
        </authorList>
    </citation>
    <scope>NUCLEOTIDE SEQUENCE [LARGE SCALE GENOMIC DNA]</scope>
    <source>
        <strain evidence="2">cv. JPN11</strain>
        <tissue evidence="1">Leaf</tissue>
    </source>
</reference>
<evidence type="ECO:0000313" key="2">
    <source>
        <dbReference type="Proteomes" id="UP001164539"/>
    </source>
</evidence>
<evidence type="ECO:0000313" key="1">
    <source>
        <dbReference type="EMBL" id="KAJ4722342.1"/>
    </source>
</evidence>
<keyword evidence="2" id="KW-1185">Reference proteome</keyword>
<gene>
    <name evidence="1" type="ORF">OWV82_005858</name>
</gene>
<accession>A0ACC1YGI3</accession>
<proteinExistence type="predicted"/>
<organism evidence="1 2">
    <name type="scientific">Melia azedarach</name>
    <name type="common">Chinaberry tree</name>
    <dbReference type="NCBI Taxonomy" id="155640"/>
    <lineage>
        <taxon>Eukaryota</taxon>
        <taxon>Viridiplantae</taxon>
        <taxon>Streptophyta</taxon>
        <taxon>Embryophyta</taxon>
        <taxon>Tracheophyta</taxon>
        <taxon>Spermatophyta</taxon>
        <taxon>Magnoliopsida</taxon>
        <taxon>eudicotyledons</taxon>
        <taxon>Gunneridae</taxon>
        <taxon>Pentapetalae</taxon>
        <taxon>rosids</taxon>
        <taxon>malvids</taxon>
        <taxon>Sapindales</taxon>
        <taxon>Meliaceae</taxon>
        <taxon>Melia</taxon>
    </lineage>
</organism>
<dbReference type="EMBL" id="CM051396">
    <property type="protein sequence ID" value="KAJ4722342.1"/>
    <property type="molecule type" value="Genomic_DNA"/>
</dbReference>
<protein>
    <submittedName>
        <fullName evidence="1">Uncharacterized protein</fullName>
    </submittedName>
</protein>
<name>A0ACC1YGI3_MELAZ</name>
<sequence length="276" mass="28750">MDHPKNTKSCAPQTPPSGVSDEKPPENESKEDEKSCNVPKAAEHSGRSDILHQDASKSPGKVCSSKSEADNSYVETPGASKIFIFESSDSSTPGDPRNAINNPARDDPSPAVDKLGKDFSSISAESSSVVTHDPNKIFISESDSSTPAPGTPRNITLNLQKENPSTKTDDPGKDFKSTSAGNSYVVTHEASKIFGSTCYSSPLGTDLKNTTNNLQNVDPPTTADTLVFTRNAMAVFGDGNDSSASGAATAGTRGKPDAVGDINGGVPNAQEAFGNN</sequence>
<comment type="caution">
    <text evidence="1">The sequence shown here is derived from an EMBL/GenBank/DDBJ whole genome shotgun (WGS) entry which is preliminary data.</text>
</comment>
<dbReference type="Proteomes" id="UP001164539">
    <property type="component" value="Chromosome 3"/>
</dbReference>